<accession>A0A3P8ZC26</accession>
<dbReference type="CDD" id="cd04301">
    <property type="entry name" value="NAT_SF"/>
    <property type="match status" value="1"/>
</dbReference>
<organism evidence="4 5">
    <name type="scientific">Esox lucius</name>
    <name type="common">Northern pike</name>
    <dbReference type="NCBI Taxonomy" id="8010"/>
    <lineage>
        <taxon>Eukaryota</taxon>
        <taxon>Metazoa</taxon>
        <taxon>Chordata</taxon>
        <taxon>Craniata</taxon>
        <taxon>Vertebrata</taxon>
        <taxon>Euteleostomi</taxon>
        <taxon>Actinopterygii</taxon>
        <taxon>Neopterygii</taxon>
        <taxon>Teleostei</taxon>
        <taxon>Protacanthopterygii</taxon>
        <taxon>Esociformes</taxon>
        <taxon>Esocidae</taxon>
        <taxon>Esox</taxon>
    </lineage>
</organism>
<evidence type="ECO:0000256" key="2">
    <source>
        <dbReference type="SAM" id="Phobius"/>
    </source>
</evidence>
<keyword evidence="2" id="KW-0472">Membrane</keyword>
<feature type="transmembrane region" description="Helical" evidence="2">
    <location>
        <begin position="44"/>
        <end position="73"/>
    </location>
</feature>
<evidence type="ECO:0000259" key="3">
    <source>
        <dbReference type="PROSITE" id="PS51186"/>
    </source>
</evidence>
<dbReference type="PANTHER" id="PTHR13947:SF60">
    <property type="entry name" value="N-ACETYLTRANSFERASE DOMAIN-CONTAINING PROTEIN"/>
    <property type="match status" value="1"/>
</dbReference>
<name>A0A3P8ZC26_ESOLU</name>
<dbReference type="PANTHER" id="PTHR13947">
    <property type="entry name" value="GNAT FAMILY N-ACETYLTRANSFERASE"/>
    <property type="match status" value="1"/>
</dbReference>
<keyword evidence="1" id="KW-0808">Transferase</keyword>
<dbReference type="OrthoDB" id="41532at2759"/>
<keyword evidence="5" id="KW-1185">Reference proteome</keyword>
<dbReference type="STRING" id="8010.ENSELUP00000026230"/>
<evidence type="ECO:0000256" key="1">
    <source>
        <dbReference type="ARBA" id="ARBA00022679"/>
    </source>
</evidence>
<feature type="domain" description="N-acetyltransferase" evidence="3">
    <location>
        <begin position="69"/>
        <end position="219"/>
    </location>
</feature>
<dbReference type="InParanoid" id="A0A3P8ZC26"/>
<dbReference type="PROSITE" id="PS51186">
    <property type="entry name" value="GNAT"/>
    <property type="match status" value="1"/>
</dbReference>
<evidence type="ECO:0000313" key="5">
    <source>
        <dbReference type="Proteomes" id="UP000265140"/>
    </source>
</evidence>
<keyword evidence="2" id="KW-1133">Transmembrane helix</keyword>
<reference evidence="4" key="3">
    <citation type="submission" date="2025-08" db="UniProtKB">
        <authorList>
            <consortium name="Ensembl"/>
        </authorList>
    </citation>
    <scope>IDENTIFICATION</scope>
</reference>
<protein>
    <recommendedName>
        <fullName evidence="3">N-acetyltransferase domain-containing protein</fullName>
    </recommendedName>
</protein>
<evidence type="ECO:0000313" key="4">
    <source>
        <dbReference type="Ensembl" id="ENSELUP00000026230.1"/>
    </source>
</evidence>
<dbReference type="Proteomes" id="UP000265140">
    <property type="component" value="Chromosome 15"/>
</dbReference>
<reference evidence="4" key="4">
    <citation type="submission" date="2025-09" db="UniProtKB">
        <authorList>
            <consortium name="Ensembl"/>
        </authorList>
    </citation>
    <scope>IDENTIFICATION</scope>
</reference>
<dbReference type="Ensembl" id="ENSELUT00000019069.3">
    <property type="protein sequence ID" value="ENSELUP00000026230.1"/>
    <property type="gene ID" value="ENSELUG00000002027.3"/>
</dbReference>
<dbReference type="OMA" id="HRMKGIA"/>
<dbReference type="GO" id="GO:0008080">
    <property type="term" value="F:N-acetyltransferase activity"/>
    <property type="evidence" value="ECO:0007669"/>
    <property type="project" value="InterPro"/>
</dbReference>
<dbReference type="Bgee" id="ENSELUG00000002027">
    <property type="expression patterns" value="Expressed in liver and 10 other cell types or tissues"/>
</dbReference>
<dbReference type="InterPro" id="IPR050769">
    <property type="entry name" value="NAT_camello-type"/>
</dbReference>
<sequence length="233" mass="26299">MVCYQIRRYQDEDYEVVREVYATGFVEHLDAVCYQALRQTWIQLLLLSLLCSVQALSGSLTAMLAAAVMALLAGREVVRYLLSQGIQLGLHEDLLDINTSYMREGQVSCFWVAESQGHVVGTVAILPAASHPGIWELKRISVRKEFRGHGIAKALCQTALEFVGSRGVVDIVLFTSMLQTDAHKLYHSIGFRKVEEFVWPSLPAKMIGFMVFRYVYRVPQRQPVEPDTNTSLE</sequence>
<dbReference type="GeneID" id="105015843"/>
<dbReference type="AlphaFoldDB" id="A0A3P8ZC26"/>
<dbReference type="RefSeq" id="XP_019909601.1">
    <property type="nucleotide sequence ID" value="XM_020054042.2"/>
</dbReference>
<dbReference type="InterPro" id="IPR000182">
    <property type="entry name" value="GNAT_dom"/>
</dbReference>
<reference evidence="4" key="2">
    <citation type="submission" date="2020-02" db="EMBL/GenBank/DDBJ databases">
        <title>Esox lucius (northern pike) genome, fEsoLuc1, primary haplotype.</title>
        <authorList>
            <person name="Myers G."/>
            <person name="Karagic N."/>
            <person name="Meyer A."/>
            <person name="Pippel M."/>
            <person name="Reichard M."/>
            <person name="Winkler S."/>
            <person name="Tracey A."/>
            <person name="Sims Y."/>
            <person name="Howe K."/>
            <person name="Rhie A."/>
            <person name="Formenti G."/>
            <person name="Durbin R."/>
            <person name="Fedrigo O."/>
            <person name="Jarvis E.D."/>
        </authorList>
    </citation>
    <scope>NUCLEOTIDE SEQUENCE [LARGE SCALE GENOMIC DNA]</scope>
</reference>
<proteinExistence type="predicted"/>
<dbReference type="SUPFAM" id="SSF55729">
    <property type="entry name" value="Acyl-CoA N-acyltransferases (Nat)"/>
    <property type="match status" value="1"/>
</dbReference>
<keyword evidence="2" id="KW-0812">Transmembrane</keyword>
<dbReference type="Gene3D" id="3.40.630.30">
    <property type="match status" value="1"/>
</dbReference>
<reference evidence="5" key="1">
    <citation type="journal article" date="2014" name="PLoS ONE">
        <title>The genome and linkage map of the northern pike (Esox lucius): conserved synteny revealed between the salmonid sister group and the Neoteleostei.</title>
        <authorList>
            <person name="Rondeau E.B."/>
            <person name="Minkley D.R."/>
            <person name="Leong J.S."/>
            <person name="Messmer A.M."/>
            <person name="Jantzen J.R."/>
            <person name="von Schalburg K.R."/>
            <person name="Lemon C."/>
            <person name="Bird N.H."/>
            <person name="Koop B.F."/>
        </authorList>
    </citation>
    <scope>NUCLEOTIDE SEQUENCE</scope>
</reference>
<dbReference type="Pfam" id="PF00583">
    <property type="entry name" value="Acetyltransf_1"/>
    <property type="match status" value="1"/>
</dbReference>
<dbReference type="InterPro" id="IPR016181">
    <property type="entry name" value="Acyl_CoA_acyltransferase"/>
</dbReference>
<dbReference type="GeneTree" id="ENSGT00950000182932"/>